<evidence type="ECO:0000256" key="4">
    <source>
        <dbReference type="ARBA" id="ARBA00022475"/>
    </source>
</evidence>
<reference evidence="11 12" key="1">
    <citation type="submission" date="2015-12" db="EMBL/GenBank/DDBJ databases">
        <title>Haloprofundus marisrubri gen. nov., sp. nov., an extremely halophilic archaeon isolated from the Discovery deep brine-seawater interface in the Red Sea.</title>
        <authorList>
            <person name="Zhang G."/>
            <person name="Stingl U."/>
            <person name="Rashid M."/>
        </authorList>
    </citation>
    <scope>NUCLEOTIDE SEQUENCE [LARGE SCALE GENOMIC DNA]</scope>
    <source>
        <strain evidence="11 12">SB9</strain>
    </source>
</reference>
<dbReference type="CDD" id="cd06261">
    <property type="entry name" value="TM_PBP2"/>
    <property type="match status" value="1"/>
</dbReference>
<sequence length="382" mass="41168">MSLFDGIGRKLKEDTRNVVTTPIEAARDARYTAGAIRRGEMSPVQPLKSVGATIGALVLVSALLFPIYWILIAALSGTGGSIYSTSGLRLLPEQPSLVPFLWVIGDLIVPGYSISLNVPLSDLAVVFNTPQLVFLDVSAIQSGTVGRIAVGGIEMFPGFGVGPVENPSTFKQFFANSLTVAIPTVILAMCLIIPASYALSRREFIFRRKILFLYVLLTQVGGGLGIALLIGLYAVYVQLGINDNKLALAVYYAATAVPFNTWLLKTYMDGIPVSYEEAAVVDGAPPWRVVTEVILPLSAAGLATVFIFTFLTGWTEFVVAQTLLGTDNYTLPVGLYSLISEYSIPWARFSAFALTFATPIMLVYLFAQRYIEGGLSFSGMEG</sequence>
<dbReference type="OrthoDB" id="11163at2157"/>
<evidence type="ECO:0000259" key="10">
    <source>
        <dbReference type="PROSITE" id="PS50928"/>
    </source>
</evidence>
<feature type="transmembrane region" description="Helical" evidence="9">
    <location>
        <begin position="293"/>
        <end position="314"/>
    </location>
</feature>
<organism evidence="11 12">
    <name type="scientific">Haloprofundus marisrubri</name>
    <dbReference type="NCBI Taxonomy" id="1514971"/>
    <lineage>
        <taxon>Archaea</taxon>
        <taxon>Methanobacteriati</taxon>
        <taxon>Methanobacteriota</taxon>
        <taxon>Stenosarchaea group</taxon>
        <taxon>Halobacteria</taxon>
        <taxon>Halobacteriales</taxon>
        <taxon>Haloferacaceae</taxon>
        <taxon>Haloprofundus</taxon>
    </lineage>
</organism>
<keyword evidence="5" id="KW-0762">Sugar transport</keyword>
<dbReference type="PANTHER" id="PTHR32243:SF50">
    <property type="entry name" value="MALTOSE_MALTODEXTRIN TRANSPORT SYSTEM PERMEASE PROTEIN MALG"/>
    <property type="match status" value="1"/>
</dbReference>
<dbReference type="InterPro" id="IPR050901">
    <property type="entry name" value="BP-dep_ABC_trans_perm"/>
</dbReference>
<keyword evidence="3 9" id="KW-0813">Transport</keyword>
<keyword evidence="8 9" id="KW-0472">Membrane</keyword>
<dbReference type="Proteomes" id="UP000054387">
    <property type="component" value="Unassembled WGS sequence"/>
</dbReference>
<dbReference type="RefSeq" id="WP_058580734.1">
    <property type="nucleotide sequence ID" value="NZ_LOPU01000016.1"/>
</dbReference>
<evidence type="ECO:0000256" key="8">
    <source>
        <dbReference type="ARBA" id="ARBA00023136"/>
    </source>
</evidence>
<keyword evidence="4" id="KW-1003">Cell membrane</keyword>
<dbReference type="EMBL" id="LOPU01000016">
    <property type="protein sequence ID" value="KTG10935.1"/>
    <property type="molecule type" value="Genomic_DNA"/>
</dbReference>
<gene>
    <name evidence="11" type="ORF">AUR64_07105</name>
</gene>
<evidence type="ECO:0000256" key="3">
    <source>
        <dbReference type="ARBA" id="ARBA00022448"/>
    </source>
</evidence>
<dbReference type="STRING" id="1514971.AUR64_07105"/>
<feature type="transmembrane region" description="Helical" evidence="9">
    <location>
        <begin position="211"/>
        <end position="234"/>
    </location>
</feature>
<protein>
    <submittedName>
        <fullName evidence="11">Maltose ABC transporter permease</fullName>
    </submittedName>
</protein>
<evidence type="ECO:0000256" key="2">
    <source>
        <dbReference type="ARBA" id="ARBA00009047"/>
    </source>
</evidence>
<feature type="transmembrane region" description="Helical" evidence="9">
    <location>
        <begin position="50"/>
        <end position="75"/>
    </location>
</feature>
<dbReference type="SUPFAM" id="SSF161098">
    <property type="entry name" value="MetI-like"/>
    <property type="match status" value="1"/>
</dbReference>
<evidence type="ECO:0000256" key="7">
    <source>
        <dbReference type="ARBA" id="ARBA00022989"/>
    </source>
</evidence>
<name>A0A0W1RBU6_9EURY</name>
<comment type="caution">
    <text evidence="11">The sequence shown here is derived from an EMBL/GenBank/DDBJ whole genome shotgun (WGS) entry which is preliminary data.</text>
</comment>
<dbReference type="InterPro" id="IPR035906">
    <property type="entry name" value="MetI-like_sf"/>
</dbReference>
<evidence type="ECO:0000256" key="9">
    <source>
        <dbReference type="RuleBase" id="RU363032"/>
    </source>
</evidence>
<evidence type="ECO:0000313" key="12">
    <source>
        <dbReference type="Proteomes" id="UP000054387"/>
    </source>
</evidence>
<dbReference type="Gene3D" id="1.10.3720.10">
    <property type="entry name" value="MetI-like"/>
    <property type="match status" value="1"/>
</dbReference>
<dbReference type="InterPro" id="IPR000515">
    <property type="entry name" value="MetI-like"/>
</dbReference>
<keyword evidence="7 9" id="KW-1133">Transmembrane helix</keyword>
<dbReference type="GO" id="GO:0055085">
    <property type="term" value="P:transmembrane transport"/>
    <property type="evidence" value="ECO:0007669"/>
    <property type="project" value="InterPro"/>
</dbReference>
<keyword evidence="12" id="KW-1185">Reference proteome</keyword>
<feature type="transmembrane region" description="Helical" evidence="9">
    <location>
        <begin position="346"/>
        <end position="367"/>
    </location>
</feature>
<proteinExistence type="inferred from homology"/>
<feature type="transmembrane region" description="Helical" evidence="9">
    <location>
        <begin position="173"/>
        <end position="199"/>
    </location>
</feature>
<dbReference type="PANTHER" id="PTHR32243">
    <property type="entry name" value="MALTOSE TRANSPORT SYSTEM PERMEASE-RELATED"/>
    <property type="match status" value="1"/>
</dbReference>
<evidence type="ECO:0000313" key="11">
    <source>
        <dbReference type="EMBL" id="KTG10935.1"/>
    </source>
</evidence>
<comment type="similarity">
    <text evidence="2">Belongs to the binding-protein-dependent transport system permease family. MalFG subfamily.</text>
</comment>
<accession>A0A0W1RBU6</accession>
<feature type="domain" description="ABC transmembrane type-1" evidence="10">
    <location>
        <begin position="174"/>
        <end position="367"/>
    </location>
</feature>
<comment type="subcellular location">
    <subcellularLocation>
        <location evidence="1 9">Cell membrane</location>
        <topology evidence="1 9">Multi-pass membrane protein</topology>
    </subcellularLocation>
</comment>
<dbReference type="Pfam" id="PF00528">
    <property type="entry name" value="BPD_transp_1"/>
    <property type="match status" value="1"/>
</dbReference>
<dbReference type="GO" id="GO:0005886">
    <property type="term" value="C:plasma membrane"/>
    <property type="evidence" value="ECO:0007669"/>
    <property type="project" value="UniProtKB-SubCell"/>
</dbReference>
<evidence type="ECO:0000256" key="1">
    <source>
        <dbReference type="ARBA" id="ARBA00004651"/>
    </source>
</evidence>
<keyword evidence="6 9" id="KW-0812">Transmembrane</keyword>
<feature type="transmembrane region" description="Helical" evidence="9">
    <location>
        <begin position="246"/>
        <end position="264"/>
    </location>
</feature>
<evidence type="ECO:0000256" key="5">
    <source>
        <dbReference type="ARBA" id="ARBA00022597"/>
    </source>
</evidence>
<evidence type="ECO:0000256" key="6">
    <source>
        <dbReference type="ARBA" id="ARBA00022692"/>
    </source>
</evidence>
<dbReference type="AlphaFoldDB" id="A0A0W1RBU6"/>
<dbReference type="PROSITE" id="PS50928">
    <property type="entry name" value="ABC_TM1"/>
    <property type="match status" value="1"/>
</dbReference>